<accession>J9QWJ4</accession>
<dbReference type="PANTHER" id="PTHR40472:SF6">
    <property type="entry name" value="RICIN B-TYPE LECTIN DOMAIN-CONTAINING PROTEIN"/>
    <property type="match status" value="1"/>
</dbReference>
<protein>
    <submittedName>
        <fullName evidence="1">H5p</fullName>
    </submittedName>
</protein>
<proteinExistence type="evidence at transcript level"/>
<name>J9QWJ4_MYTED</name>
<organism evidence="1">
    <name type="scientific">Mytilus edulis</name>
    <name type="common">Blue mussel</name>
    <dbReference type="NCBI Taxonomy" id="6550"/>
    <lineage>
        <taxon>Eukaryota</taxon>
        <taxon>Metazoa</taxon>
        <taxon>Spiralia</taxon>
        <taxon>Lophotrochozoa</taxon>
        <taxon>Mollusca</taxon>
        <taxon>Bivalvia</taxon>
        <taxon>Autobranchia</taxon>
        <taxon>Pteriomorphia</taxon>
        <taxon>Mytilida</taxon>
        <taxon>Mytiloidea</taxon>
        <taxon>Mytilidae</taxon>
        <taxon>Mytilinae</taxon>
        <taxon>Mytilus</taxon>
    </lineage>
</organism>
<evidence type="ECO:0000313" key="1">
    <source>
        <dbReference type="EMBL" id="AFR31803.1"/>
    </source>
</evidence>
<dbReference type="AlphaFoldDB" id="J9QWJ4"/>
<dbReference type="EMBL" id="JX297444">
    <property type="protein sequence ID" value="AFR31803.1"/>
    <property type="molecule type" value="mRNA"/>
</dbReference>
<dbReference type="PANTHER" id="PTHR40472">
    <property type="entry name" value="RICIN B-TYPE LECTIN DOMAIN-CONTAINING PROTEIN"/>
    <property type="match status" value="1"/>
</dbReference>
<dbReference type="InterPro" id="IPR039051">
    <property type="entry name" value="SE-CTX-like"/>
</dbReference>
<reference evidence="1" key="1">
    <citation type="journal article" date="2012" name="PLoS ONE">
        <title>Annual variation in the levels of transcripts of sex-specific genes in the mantle of the common mussel, Mytilus edulis.</title>
        <authorList>
            <person name="Anantharaman S."/>
            <person name="Craft J.A."/>
        </authorList>
    </citation>
    <scope>NUCLEOTIDE SEQUENCE</scope>
</reference>
<sequence>DELAYMKTMMRNIDNRLDQFDNRFDDVERLIQWNTVEINFGQLEQRIKAVSHQLEYVYSVPSAAVPNRKIIFIDNYDSDYQNSGLKLYQAIVEQHEIQKQLGTQVLSYTENDRAKTQIFLLGVMQLLLQAVKVELGYLLVKQFTHNANFMTADWENKIKQVKVKFDQIDNQCTNAYHSQSGKDIDAYAASNSGQTSSQFAAGLFNLLAGKYYWRHWIVLAYNPISGSNLHYVGVSGGHIKFRKNGRNIVVGSVDKSRAVMGKTQAENNMKGQAETKRVGNFGIDAGITLKSASEIFNSISRSGSSFFSVVRNSNNANFHYHSSRAKFVQRSYFHLMMWGERFKVELAAKCYCHSLIK</sequence>
<feature type="non-terminal residue" evidence="1">
    <location>
        <position position="1"/>
    </location>
</feature>